<dbReference type="GO" id="GO:0003700">
    <property type="term" value="F:DNA-binding transcription factor activity"/>
    <property type="evidence" value="ECO:0007669"/>
    <property type="project" value="InterPro"/>
</dbReference>
<dbReference type="Proteomes" id="UP000271700">
    <property type="component" value="Unassembled WGS sequence"/>
</dbReference>
<dbReference type="PRINTS" id="PR00032">
    <property type="entry name" value="HTHARAC"/>
</dbReference>
<sequence length="341" mass="38025">MDVDISRIQLLMRALEQRASLSVVDQVLKNSALTRIDVEAPAALCSARKEAMFVRHACDALGDITFGAGAGLEFNSSSSVTAYISKYSRDLKQVLENTTRFHGIIDPALAFSLRVSGNSASLEAEWKDPSFSRYHRRTEFLLFASIARMRALTQVKLYPIEIRFQHSVGRHADTFQKIGGFPLKFEAERLEVILSLPSLETPIPTYDPSLRAHLLEYGERLLAEGRKPKQKNRAQIEGLITRSMPGGVIQADEAASQLGLSPRTLARRLADEGTSYREIVEDLRCDLAQTFIKNGMNLAEISYSLGYSDQAAFSTAFKRWTGQAPTAFRKRVSRPLTHKGK</sequence>
<keyword evidence="6" id="KW-1185">Reference proteome</keyword>
<dbReference type="InterPro" id="IPR009057">
    <property type="entry name" value="Homeodomain-like_sf"/>
</dbReference>
<evidence type="ECO:0000256" key="2">
    <source>
        <dbReference type="ARBA" id="ARBA00023125"/>
    </source>
</evidence>
<gene>
    <name evidence="5" type="ORF">CLV75_1088</name>
</gene>
<dbReference type="Pfam" id="PF12625">
    <property type="entry name" value="Arabinose_bd"/>
    <property type="match status" value="1"/>
</dbReference>
<dbReference type="PANTHER" id="PTHR47894:SF1">
    <property type="entry name" value="HTH-TYPE TRANSCRIPTIONAL REGULATOR VQSM"/>
    <property type="match status" value="1"/>
</dbReference>
<dbReference type="OrthoDB" id="9805730at2"/>
<protein>
    <submittedName>
        <fullName evidence="5">AraC-like DNA-binding protein</fullName>
    </submittedName>
</protein>
<organism evidence="5 6">
    <name type="scientific">Ruegeria conchae</name>
    <dbReference type="NCBI Taxonomy" id="981384"/>
    <lineage>
        <taxon>Bacteria</taxon>
        <taxon>Pseudomonadati</taxon>
        <taxon>Pseudomonadota</taxon>
        <taxon>Alphaproteobacteria</taxon>
        <taxon>Rhodobacterales</taxon>
        <taxon>Roseobacteraceae</taxon>
        <taxon>Ruegeria</taxon>
    </lineage>
</organism>
<dbReference type="InterPro" id="IPR032687">
    <property type="entry name" value="AraC-type_N"/>
</dbReference>
<dbReference type="STRING" id="981384.GCA_000192475_01910"/>
<evidence type="ECO:0000259" key="4">
    <source>
        <dbReference type="PROSITE" id="PS01124"/>
    </source>
</evidence>
<name>A0A497ZZQ3_9RHOB</name>
<dbReference type="InterPro" id="IPR020449">
    <property type="entry name" value="Tscrpt_reg_AraC-type_HTH"/>
</dbReference>
<reference evidence="5 6" key="1">
    <citation type="submission" date="2018-10" db="EMBL/GenBank/DDBJ databases">
        <title>Genomic Encyclopedia of Archaeal and Bacterial Type Strains, Phase II (KMG-II): from individual species to whole genera.</title>
        <authorList>
            <person name="Goeker M."/>
        </authorList>
    </citation>
    <scope>NUCLEOTIDE SEQUENCE [LARGE SCALE GENOMIC DNA]</scope>
    <source>
        <strain evidence="5 6">DSM 29317</strain>
    </source>
</reference>
<proteinExistence type="predicted"/>
<dbReference type="Pfam" id="PF12833">
    <property type="entry name" value="HTH_18"/>
    <property type="match status" value="1"/>
</dbReference>
<dbReference type="InterPro" id="IPR018060">
    <property type="entry name" value="HTH_AraC"/>
</dbReference>
<evidence type="ECO:0000313" key="5">
    <source>
        <dbReference type="EMBL" id="RLK11095.1"/>
    </source>
</evidence>
<dbReference type="SUPFAM" id="SSF46689">
    <property type="entry name" value="Homeodomain-like"/>
    <property type="match status" value="1"/>
</dbReference>
<keyword evidence="3" id="KW-0804">Transcription</keyword>
<dbReference type="AlphaFoldDB" id="A0A497ZZQ3"/>
<accession>A0A497ZZQ3</accession>
<dbReference type="EMBL" id="RCCT01000001">
    <property type="protein sequence ID" value="RLK11095.1"/>
    <property type="molecule type" value="Genomic_DNA"/>
</dbReference>
<keyword evidence="1" id="KW-0805">Transcription regulation</keyword>
<evidence type="ECO:0000256" key="3">
    <source>
        <dbReference type="ARBA" id="ARBA00023163"/>
    </source>
</evidence>
<keyword evidence="2 5" id="KW-0238">DNA-binding</keyword>
<dbReference type="GO" id="GO:0000976">
    <property type="term" value="F:transcription cis-regulatory region binding"/>
    <property type="evidence" value="ECO:0007669"/>
    <property type="project" value="TreeGrafter"/>
</dbReference>
<evidence type="ECO:0000313" key="6">
    <source>
        <dbReference type="Proteomes" id="UP000271700"/>
    </source>
</evidence>
<comment type="caution">
    <text evidence="5">The sequence shown here is derived from an EMBL/GenBank/DDBJ whole genome shotgun (WGS) entry which is preliminary data.</text>
</comment>
<dbReference type="SMART" id="SM00342">
    <property type="entry name" value="HTH_ARAC"/>
    <property type="match status" value="1"/>
</dbReference>
<evidence type="ECO:0000256" key="1">
    <source>
        <dbReference type="ARBA" id="ARBA00023015"/>
    </source>
</evidence>
<dbReference type="GO" id="GO:0005829">
    <property type="term" value="C:cytosol"/>
    <property type="evidence" value="ECO:0007669"/>
    <property type="project" value="TreeGrafter"/>
</dbReference>
<dbReference type="PROSITE" id="PS01124">
    <property type="entry name" value="HTH_ARAC_FAMILY_2"/>
    <property type="match status" value="1"/>
</dbReference>
<feature type="domain" description="HTH araC/xylS-type" evidence="4">
    <location>
        <begin position="234"/>
        <end position="331"/>
    </location>
</feature>
<dbReference type="PANTHER" id="PTHR47894">
    <property type="entry name" value="HTH-TYPE TRANSCRIPTIONAL REGULATOR GADX"/>
    <property type="match status" value="1"/>
</dbReference>
<dbReference type="Gene3D" id="1.10.10.60">
    <property type="entry name" value="Homeodomain-like"/>
    <property type="match status" value="1"/>
</dbReference>
<dbReference type="RefSeq" id="WP_010441994.1">
    <property type="nucleotide sequence ID" value="NZ_AEYW01000013.1"/>
</dbReference>